<evidence type="ECO:0000313" key="2">
    <source>
        <dbReference type="Proteomes" id="UP001415857"/>
    </source>
</evidence>
<accession>A0AAP0XAS3</accession>
<dbReference type="AlphaFoldDB" id="A0AAP0XAS3"/>
<dbReference type="EMBL" id="JBBPBK010000001">
    <property type="protein sequence ID" value="KAK9292510.1"/>
    <property type="molecule type" value="Genomic_DNA"/>
</dbReference>
<proteinExistence type="predicted"/>
<evidence type="ECO:0008006" key="3">
    <source>
        <dbReference type="Google" id="ProtNLM"/>
    </source>
</evidence>
<dbReference type="Gene3D" id="3.60.10.10">
    <property type="entry name" value="Endonuclease/exonuclease/phosphatase"/>
    <property type="match status" value="1"/>
</dbReference>
<dbReference type="InterPro" id="IPR036691">
    <property type="entry name" value="Endo/exonu/phosph_ase_sf"/>
</dbReference>
<protein>
    <recommendedName>
        <fullName evidence="3">Reverse transcriptase</fullName>
    </recommendedName>
</protein>
<dbReference type="SUPFAM" id="SSF56219">
    <property type="entry name" value="DNase I-like"/>
    <property type="match status" value="1"/>
</dbReference>
<evidence type="ECO:0000313" key="1">
    <source>
        <dbReference type="EMBL" id="KAK9292510.1"/>
    </source>
</evidence>
<dbReference type="PANTHER" id="PTHR33710:SF62">
    <property type="entry name" value="DUF4283 DOMAIN PROTEIN"/>
    <property type="match status" value="1"/>
</dbReference>
<name>A0AAP0XAS3_LIQFO</name>
<sequence>MRDFRQIINKCNFRDLGFQGPKFTWCNNRSGEECIRERLDRALITMDWSLMFPLALVEHLVCSASDHLPILVVTDGNGVVSGWRKKHVRFEAMWVRSEECEQVIQEGWSTMGLGSAMYCVSEKIKTTRQKLSAWNFSKFGNVNRQLKQLMEQLRAVKQGPSNALAVGEEKRIMQQMDEILSREEIIWRQRSWVAWLKEG</sequence>
<dbReference type="Proteomes" id="UP001415857">
    <property type="component" value="Unassembled WGS sequence"/>
</dbReference>
<reference evidence="1 2" key="1">
    <citation type="journal article" date="2024" name="Plant J.">
        <title>Genome sequences and population genomics reveal climatic adaptation and genomic divergence between two closely related sweetgum species.</title>
        <authorList>
            <person name="Xu W.Q."/>
            <person name="Ren C.Q."/>
            <person name="Zhang X.Y."/>
            <person name="Comes H.P."/>
            <person name="Liu X.H."/>
            <person name="Li Y.G."/>
            <person name="Kettle C.J."/>
            <person name="Jalonen R."/>
            <person name="Gaisberger H."/>
            <person name="Ma Y.Z."/>
            <person name="Qiu Y.X."/>
        </authorList>
    </citation>
    <scope>NUCLEOTIDE SEQUENCE [LARGE SCALE GENOMIC DNA]</scope>
    <source>
        <strain evidence="1">Hangzhou</strain>
    </source>
</reference>
<keyword evidence="2" id="KW-1185">Reference proteome</keyword>
<dbReference type="PANTHER" id="PTHR33710">
    <property type="entry name" value="BNAC02G09200D PROTEIN"/>
    <property type="match status" value="1"/>
</dbReference>
<gene>
    <name evidence="1" type="ORF">L1049_020483</name>
</gene>
<comment type="caution">
    <text evidence="1">The sequence shown here is derived from an EMBL/GenBank/DDBJ whole genome shotgun (WGS) entry which is preliminary data.</text>
</comment>
<organism evidence="1 2">
    <name type="scientific">Liquidambar formosana</name>
    <name type="common">Formosan gum</name>
    <dbReference type="NCBI Taxonomy" id="63359"/>
    <lineage>
        <taxon>Eukaryota</taxon>
        <taxon>Viridiplantae</taxon>
        <taxon>Streptophyta</taxon>
        <taxon>Embryophyta</taxon>
        <taxon>Tracheophyta</taxon>
        <taxon>Spermatophyta</taxon>
        <taxon>Magnoliopsida</taxon>
        <taxon>eudicotyledons</taxon>
        <taxon>Gunneridae</taxon>
        <taxon>Pentapetalae</taxon>
        <taxon>Saxifragales</taxon>
        <taxon>Altingiaceae</taxon>
        <taxon>Liquidambar</taxon>
    </lineage>
</organism>